<evidence type="ECO:0000313" key="11">
    <source>
        <dbReference type="Proteomes" id="UP001242010"/>
    </source>
</evidence>
<evidence type="ECO:0000256" key="2">
    <source>
        <dbReference type="ARBA" id="ARBA00005801"/>
    </source>
</evidence>
<sequence>MPFMDLPPWLLSLLLAPFGLIFGSFSNVLIHRLPQEAPEDRNVVTRASHCPACKAKIKPWHNVPLFGWLWLRGKCAACGWRIPVRYPLVEVLGGLILGGAHWFFPFGTLIWFKAVICAYALVVLFFTDFTEMILPDAIQFPLMALGVLCALPQLAWPETLLKVWDRQDTLIQALAFHNGLQPAPAFRGFEAAVTWQASLLGLVIGYGGPALLNQIYKWIRKTDGLGMGDFKMLAWLGAFWGWGPMLGILFLGAGLGAAVGVPLVLLRRGSDQTVSGQTMLPFGCFLALATPVVVFFGRALWLGYLGWVG</sequence>
<evidence type="ECO:0000256" key="4">
    <source>
        <dbReference type="ARBA" id="ARBA00022692"/>
    </source>
</evidence>
<dbReference type="InterPro" id="IPR010627">
    <property type="entry name" value="Prepilin_pept_A24_N"/>
</dbReference>
<dbReference type="Pfam" id="PF01478">
    <property type="entry name" value="Peptidase_A24"/>
    <property type="match status" value="1"/>
</dbReference>
<evidence type="ECO:0000256" key="3">
    <source>
        <dbReference type="ARBA" id="ARBA00022475"/>
    </source>
</evidence>
<comment type="similarity">
    <text evidence="2">Belongs to the peptidase A24 family.</text>
</comment>
<dbReference type="Gene3D" id="1.20.120.1220">
    <property type="match status" value="1"/>
</dbReference>
<evidence type="ECO:0000256" key="1">
    <source>
        <dbReference type="ARBA" id="ARBA00004651"/>
    </source>
</evidence>
<evidence type="ECO:0000256" key="7">
    <source>
        <dbReference type="SAM" id="Phobius"/>
    </source>
</evidence>
<gene>
    <name evidence="10" type="primary">pilD</name>
    <name evidence="10" type="ORF">GETHOR_23730</name>
</gene>
<dbReference type="PANTHER" id="PTHR30487:SF0">
    <property type="entry name" value="PREPILIN LEADER PEPTIDASE_N-METHYLTRANSFERASE-RELATED"/>
    <property type="match status" value="1"/>
</dbReference>
<keyword evidence="11" id="KW-1185">Reference proteome</keyword>
<keyword evidence="6 7" id="KW-0472">Membrane</keyword>
<dbReference type="Pfam" id="PF06750">
    <property type="entry name" value="A24_N_bact"/>
    <property type="match status" value="1"/>
</dbReference>
<evidence type="ECO:0000259" key="8">
    <source>
        <dbReference type="Pfam" id="PF01478"/>
    </source>
</evidence>
<dbReference type="PANTHER" id="PTHR30487">
    <property type="entry name" value="TYPE 4 PREPILIN-LIKE PROTEINS LEADER PEPTIDE-PROCESSING ENZYME"/>
    <property type="match status" value="1"/>
</dbReference>
<dbReference type="Proteomes" id="UP001242010">
    <property type="component" value="Chromosome"/>
</dbReference>
<feature type="transmembrane region" description="Helical" evidence="7">
    <location>
        <begin position="248"/>
        <end position="266"/>
    </location>
</feature>
<name>A0ABM8DTA4_9BACT</name>
<evidence type="ECO:0000313" key="10">
    <source>
        <dbReference type="EMBL" id="BDU70272.1"/>
    </source>
</evidence>
<organism evidence="10 11">
    <name type="scientific">Geothrix oryzae</name>
    <dbReference type="NCBI Taxonomy" id="2927975"/>
    <lineage>
        <taxon>Bacteria</taxon>
        <taxon>Pseudomonadati</taxon>
        <taxon>Acidobacteriota</taxon>
        <taxon>Holophagae</taxon>
        <taxon>Holophagales</taxon>
        <taxon>Holophagaceae</taxon>
        <taxon>Geothrix</taxon>
    </lineage>
</organism>
<evidence type="ECO:0000256" key="6">
    <source>
        <dbReference type="ARBA" id="ARBA00023136"/>
    </source>
</evidence>
<dbReference type="InterPro" id="IPR000045">
    <property type="entry name" value="Prepilin_IV_endopep_pep"/>
</dbReference>
<protein>
    <submittedName>
        <fullName evidence="10">Type 4 prepilin-like proteins leader peptide-processing enzyme</fullName>
    </submittedName>
</protein>
<comment type="subcellular location">
    <subcellularLocation>
        <location evidence="1">Cell membrane</location>
        <topology evidence="1">Multi-pass membrane protein</topology>
    </subcellularLocation>
</comment>
<accession>A0ABM8DTA4</accession>
<feature type="transmembrane region" description="Helical" evidence="7">
    <location>
        <begin position="102"/>
        <end position="126"/>
    </location>
</feature>
<evidence type="ECO:0000256" key="5">
    <source>
        <dbReference type="ARBA" id="ARBA00022989"/>
    </source>
</evidence>
<feature type="transmembrane region" description="Helical" evidence="7">
    <location>
        <begin position="278"/>
        <end position="301"/>
    </location>
</feature>
<evidence type="ECO:0000259" key="9">
    <source>
        <dbReference type="Pfam" id="PF06750"/>
    </source>
</evidence>
<proteinExistence type="inferred from homology"/>
<keyword evidence="4 7" id="KW-0812">Transmembrane</keyword>
<keyword evidence="5 7" id="KW-1133">Transmembrane helix</keyword>
<feature type="transmembrane region" description="Helical" evidence="7">
    <location>
        <begin position="193"/>
        <end position="212"/>
    </location>
</feature>
<dbReference type="RefSeq" id="WP_286353991.1">
    <property type="nucleotide sequence ID" value="NZ_AP027079.1"/>
</dbReference>
<feature type="domain" description="Prepilin type IV endopeptidase peptidase" evidence="8">
    <location>
        <begin position="116"/>
        <end position="261"/>
    </location>
</feature>
<feature type="transmembrane region" description="Helical" evidence="7">
    <location>
        <begin position="138"/>
        <end position="156"/>
    </location>
</feature>
<keyword evidence="3" id="KW-1003">Cell membrane</keyword>
<dbReference type="InterPro" id="IPR050882">
    <property type="entry name" value="Prepilin_peptidase/N-MTase"/>
</dbReference>
<feature type="domain" description="Prepilin peptidase A24 N-terminal" evidence="9">
    <location>
        <begin position="18"/>
        <end position="102"/>
    </location>
</feature>
<reference evidence="11" key="1">
    <citation type="journal article" date="2023" name="Int. J. Syst. Evol. Microbiol.">
        <title>Mesoterricola silvestris gen. nov., sp. nov., Mesoterricola sediminis sp. nov., Geothrix oryzae sp. nov., Geothrix edaphica sp. nov., Geothrix rubra sp. nov., and Geothrix limicola sp. nov., six novel members of Acidobacteriota isolated from soils.</title>
        <authorList>
            <person name="Itoh H."/>
            <person name="Sugisawa Y."/>
            <person name="Mise K."/>
            <person name="Xu Z."/>
            <person name="Kuniyasu M."/>
            <person name="Ushijima N."/>
            <person name="Kawano K."/>
            <person name="Kobayashi E."/>
            <person name="Shiratori Y."/>
            <person name="Masuda Y."/>
            <person name="Senoo K."/>
        </authorList>
    </citation>
    <scope>NUCLEOTIDE SEQUENCE [LARGE SCALE GENOMIC DNA]</scope>
    <source>
        <strain evidence="11">Red222</strain>
    </source>
</reference>
<dbReference type="EMBL" id="AP027079">
    <property type="protein sequence ID" value="BDU70272.1"/>
    <property type="molecule type" value="Genomic_DNA"/>
</dbReference>